<organism evidence="2">
    <name type="scientific">uncultured Caudovirales phage</name>
    <dbReference type="NCBI Taxonomy" id="2100421"/>
    <lineage>
        <taxon>Viruses</taxon>
        <taxon>Duplodnaviria</taxon>
        <taxon>Heunggongvirae</taxon>
        <taxon>Uroviricota</taxon>
        <taxon>Caudoviricetes</taxon>
        <taxon>Peduoviridae</taxon>
        <taxon>Maltschvirus</taxon>
        <taxon>Maltschvirus maltsch</taxon>
    </lineage>
</organism>
<evidence type="ECO:0000313" key="2">
    <source>
        <dbReference type="EMBL" id="CAB4171559.1"/>
    </source>
</evidence>
<dbReference type="EMBL" id="LR796955">
    <property type="protein sequence ID" value="CAB4177798.1"/>
    <property type="molecule type" value="Genomic_DNA"/>
</dbReference>
<reference evidence="2" key="1">
    <citation type="submission" date="2020-05" db="EMBL/GenBank/DDBJ databases">
        <authorList>
            <person name="Chiriac C."/>
            <person name="Salcher M."/>
            <person name="Ghai R."/>
            <person name="Kavagutti S V."/>
        </authorList>
    </citation>
    <scope>NUCLEOTIDE SEQUENCE</scope>
</reference>
<protein>
    <submittedName>
        <fullName evidence="2">Uncharacterized protein</fullName>
    </submittedName>
</protein>
<accession>A0A6J5PIF9</accession>
<dbReference type="EMBL" id="LR796792">
    <property type="protein sequence ID" value="CAB4165980.1"/>
    <property type="molecule type" value="Genomic_DNA"/>
</dbReference>
<evidence type="ECO:0000313" key="1">
    <source>
        <dbReference type="EMBL" id="CAB4165980.1"/>
    </source>
</evidence>
<dbReference type="EMBL" id="LR796880">
    <property type="protein sequence ID" value="CAB4171559.1"/>
    <property type="molecule type" value="Genomic_DNA"/>
</dbReference>
<gene>
    <name evidence="3" type="ORF">UFOVP1010_52</name>
    <name evidence="4" type="ORF">UFOVP1359_40</name>
    <name evidence="1" type="ORF">UFOVP838_3</name>
    <name evidence="2" type="ORF">UFOVP932_11</name>
</gene>
<dbReference type="EMBL" id="LR797309">
    <property type="protein sequence ID" value="CAB4201962.1"/>
    <property type="molecule type" value="Genomic_DNA"/>
</dbReference>
<proteinExistence type="predicted"/>
<name>A0A6J5PIF9_9CAUD</name>
<sequence length="135" mass="14829">MKALISPNEPVYNYATPPVQIGVRIAQTDVEEFPVAAPLYWVDCADTVDASTYYWDGVACVLKPTPPAQEYALISPNDKVYDNNFTPPLTLGYRIAAVSTVQTPQPAPLYWVSCAAEVTPNGYYYDGITCVPYPV</sequence>
<evidence type="ECO:0000313" key="3">
    <source>
        <dbReference type="EMBL" id="CAB4177798.1"/>
    </source>
</evidence>
<evidence type="ECO:0000313" key="4">
    <source>
        <dbReference type="EMBL" id="CAB4201962.1"/>
    </source>
</evidence>